<dbReference type="PANTHER" id="PTHR43464:SF19">
    <property type="entry name" value="UBIQUINONE BIOSYNTHESIS O-METHYLTRANSFERASE, MITOCHONDRIAL"/>
    <property type="match status" value="1"/>
</dbReference>
<dbReference type="PANTHER" id="PTHR43464">
    <property type="entry name" value="METHYLTRANSFERASE"/>
    <property type="match status" value="1"/>
</dbReference>
<dbReference type="GO" id="GO:0008757">
    <property type="term" value="F:S-adenosylmethionine-dependent methyltransferase activity"/>
    <property type="evidence" value="ECO:0007669"/>
    <property type="project" value="InterPro"/>
</dbReference>
<sequence length="197" mass="22759">MWQRLRNWFMRSRWGFEWRYLRGQTPWDTGITPPEVMEFLAKTPPGKALDLGCGTGTNAITLARHGWDVTGVDFSPKAIHKARQKATASGLSITFYVADVTNLSMLQGPYDYVLDIGCLFALSDKGRRRYAQEVERLTASTAWYMLYAWLPRPWRGGLWGISVEEVEALLGKAFTRERYVIGQEKGHPSAWYWYRRK</sequence>
<dbReference type="AlphaFoldDB" id="A0A831ZMM4"/>
<protein>
    <submittedName>
        <fullName evidence="5">Class I SAM-dependent methyltransferase</fullName>
    </submittedName>
</protein>
<feature type="domain" description="Methyltransferase" evidence="4">
    <location>
        <begin position="49"/>
        <end position="138"/>
    </location>
</feature>
<dbReference type="InterPro" id="IPR041698">
    <property type="entry name" value="Methyltransf_25"/>
</dbReference>
<dbReference type="EMBL" id="DSTK01000039">
    <property type="protein sequence ID" value="HFK98296.1"/>
    <property type="molecule type" value="Genomic_DNA"/>
</dbReference>
<reference evidence="5" key="1">
    <citation type="journal article" date="2020" name="mSystems">
        <title>Genome- and Community-Level Interaction Insights into Carbon Utilization and Element Cycling Functions of Hydrothermarchaeota in Hydrothermal Sediment.</title>
        <authorList>
            <person name="Zhou Z."/>
            <person name="Liu Y."/>
            <person name="Xu W."/>
            <person name="Pan J."/>
            <person name="Luo Z.H."/>
            <person name="Li M."/>
        </authorList>
    </citation>
    <scope>NUCLEOTIDE SEQUENCE [LARGE SCALE GENOMIC DNA]</scope>
    <source>
        <strain evidence="5">SpSt-456</strain>
    </source>
</reference>
<proteinExistence type="predicted"/>
<evidence type="ECO:0000259" key="4">
    <source>
        <dbReference type="Pfam" id="PF13649"/>
    </source>
</evidence>
<gene>
    <name evidence="5" type="ORF">ENS06_13370</name>
</gene>
<dbReference type="GO" id="GO:0032259">
    <property type="term" value="P:methylation"/>
    <property type="evidence" value="ECO:0007669"/>
    <property type="project" value="UniProtKB-KW"/>
</dbReference>
<dbReference type="InterPro" id="IPR029063">
    <property type="entry name" value="SAM-dependent_MTases_sf"/>
</dbReference>
<keyword evidence="3" id="KW-0949">S-adenosyl-L-methionine</keyword>
<dbReference type="Gene3D" id="3.40.50.150">
    <property type="entry name" value="Vaccinia Virus protein VP39"/>
    <property type="match status" value="1"/>
</dbReference>
<evidence type="ECO:0000256" key="3">
    <source>
        <dbReference type="ARBA" id="ARBA00022691"/>
    </source>
</evidence>
<dbReference type="SUPFAM" id="SSF53335">
    <property type="entry name" value="S-adenosyl-L-methionine-dependent methyltransferases"/>
    <property type="match status" value="1"/>
</dbReference>
<keyword evidence="2 5" id="KW-0808">Transferase</keyword>
<evidence type="ECO:0000313" key="5">
    <source>
        <dbReference type="EMBL" id="HFK98296.1"/>
    </source>
</evidence>
<evidence type="ECO:0000256" key="1">
    <source>
        <dbReference type="ARBA" id="ARBA00022603"/>
    </source>
</evidence>
<dbReference type="PROSITE" id="PS51585">
    <property type="entry name" value="SAM_MT_TPMT"/>
    <property type="match status" value="1"/>
</dbReference>
<keyword evidence="1 5" id="KW-0489">Methyltransferase</keyword>
<dbReference type="CDD" id="cd02440">
    <property type="entry name" value="AdoMet_MTases"/>
    <property type="match status" value="1"/>
</dbReference>
<dbReference type="Pfam" id="PF13649">
    <property type="entry name" value="Methyltransf_25"/>
    <property type="match status" value="1"/>
</dbReference>
<name>A0A831ZMM4_9BACT</name>
<comment type="caution">
    <text evidence="5">The sequence shown here is derived from an EMBL/GenBank/DDBJ whole genome shotgun (WGS) entry which is preliminary data.</text>
</comment>
<evidence type="ECO:0000256" key="2">
    <source>
        <dbReference type="ARBA" id="ARBA00022679"/>
    </source>
</evidence>
<organism evidence="5">
    <name type="scientific">Desulfacinum infernum</name>
    <dbReference type="NCBI Taxonomy" id="35837"/>
    <lineage>
        <taxon>Bacteria</taxon>
        <taxon>Pseudomonadati</taxon>
        <taxon>Thermodesulfobacteriota</taxon>
        <taxon>Syntrophobacteria</taxon>
        <taxon>Syntrophobacterales</taxon>
        <taxon>Syntrophobacteraceae</taxon>
        <taxon>Desulfacinum</taxon>
    </lineage>
</organism>
<dbReference type="InterPro" id="IPR008854">
    <property type="entry name" value="TPMT"/>
</dbReference>
<accession>A0A831ZMM4</accession>